<feature type="region of interest" description="Disordered" evidence="1">
    <location>
        <begin position="1"/>
        <end position="80"/>
    </location>
</feature>
<evidence type="ECO:0000256" key="1">
    <source>
        <dbReference type="SAM" id="MobiDB-lite"/>
    </source>
</evidence>
<protein>
    <submittedName>
        <fullName evidence="2">Uncharacterized protein</fullName>
    </submittedName>
</protein>
<keyword evidence="3" id="KW-1185">Reference proteome</keyword>
<name>A0A9N7TQH6_PLEPL</name>
<evidence type="ECO:0000313" key="2">
    <source>
        <dbReference type="EMBL" id="CAB1417157.1"/>
    </source>
</evidence>
<reference evidence="2" key="1">
    <citation type="submission" date="2020-03" db="EMBL/GenBank/DDBJ databases">
        <authorList>
            <person name="Weist P."/>
        </authorList>
    </citation>
    <scope>NUCLEOTIDE SEQUENCE</scope>
</reference>
<dbReference type="EMBL" id="CADEAL010000249">
    <property type="protein sequence ID" value="CAB1417157.1"/>
    <property type="molecule type" value="Genomic_DNA"/>
</dbReference>
<proteinExistence type="predicted"/>
<evidence type="ECO:0000313" key="3">
    <source>
        <dbReference type="Proteomes" id="UP001153269"/>
    </source>
</evidence>
<organism evidence="2 3">
    <name type="scientific">Pleuronectes platessa</name>
    <name type="common">European plaice</name>
    <dbReference type="NCBI Taxonomy" id="8262"/>
    <lineage>
        <taxon>Eukaryota</taxon>
        <taxon>Metazoa</taxon>
        <taxon>Chordata</taxon>
        <taxon>Craniata</taxon>
        <taxon>Vertebrata</taxon>
        <taxon>Euteleostomi</taxon>
        <taxon>Actinopterygii</taxon>
        <taxon>Neopterygii</taxon>
        <taxon>Teleostei</taxon>
        <taxon>Neoteleostei</taxon>
        <taxon>Acanthomorphata</taxon>
        <taxon>Carangaria</taxon>
        <taxon>Pleuronectiformes</taxon>
        <taxon>Pleuronectoidei</taxon>
        <taxon>Pleuronectidae</taxon>
        <taxon>Pleuronectes</taxon>
    </lineage>
</organism>
<feature type="compositionally biased region" description="Basic and acidic residues" evidence="1">
    <location>
        <begin position="46"/>
        <end position="80"/>
    </location>
</feature>
<accession>A0A9N7TQH6</accession>
<dbReference type="AlphaFoldDB" id="A0A9N7TQH6"/>
<dbReference type="Proteomes" id="UP001153269">
    <property type="component" value="Unassembled WGS sequence"/>
</dbReference>
<sequence>MSRPVADVIPSPSSAQCVEPHPPQAGASWEPVENTLPEDVSCPGANHREGVKGIELENNGTRREKRENETEHADRQPWEARSEMECRLLQILIICPLSRLLLLEDKMEDTHYVSLKQDLQRQIETDSDSSFQTS</sequence>
<gene>
    <name evidence="2" type="ORF">PLEPLA_LOCUS4958</name>
</gene>
<comment type="caution">
    <text evidence="2">The sequence shown here is derived from an EMBL/GenBank/DDBJ whole genome shotgun (WGS) entry which is preliminary data.</text>
</comment>